<keyword evidence="1" id="KW-0812">Transmembrane</keyword>
<organism evidence="2 3">
    <name type="scientific">Pseudidiomarina piscicola</name>
    <dbReference type="NCBI Taxonomy" id="2614830"/>
    <lineage>
        <taxon>Bacteria</taxon>
        <taxon>Pseudomonadati</taxon>
        <taxon>Pseudomonadota</taxon>
        <taxon>Gammaproteobacteria</taxon>
        <taxon>Alteromonadales</taxon>
        <taxon>Idiomarinaceae</taxon>
        <taxon>Pseudidiomarina</taxon>
    </lineage>
</organism>
<evidence type="ECO:0000256" key="1">
    <source>
        <dbReference type="SAM" id="Phobius"/>
    </source>
</evidence>
<dbReference type="AlphaFoldDB" id="A0A6S6WNT6"/>
<proteinExistence type="predicted"/>
<protein>
    <submittedName>
        <fullName evidence="2">Uncharacterized protein</fullName>
    </submittedName>
</protein>
<keyword evidence="1" id="KW-1133">Transmembrane helix</keyword>
<sequence>MNSGLKRFFQFRGDKAFFELRIVQMTFACFGLLAAVSAVVISWNSELSWNFDYHGWNHLITVYKVPLGILATLIPLVALLAANHRSVQTNEQIRVTVSNNNFQNYFRHIEQFEKFVESRPDVANYVRDKSSLHTSLFPNARSGDLAVSENIIFIEEGIIKMLDERVRKLDGSSWKEAIRELHGILGIAESHFDEMGLRIYSSGSKQTIPIPGPGGKKLALTQGDVSSLFKEIGATFEALCTLASFDTTFKPSGAMHLAISKLKGAPSYNFSRIDTKAKFKYNLWLNG</sequence>
<accession>A0A6S6WNT6</accession>
<dbReference type="RefSeq" id="WP_173920615.1">
    <property type="nucleotide sequence ID" value="NZ_CADCXY010000003.1"/>
</dbReference>
<evidence type="ECO:0000313" key="2">
    <source>
        <dbReference type="EMBL" id="CAB0151230.1"/>
    </source>
</evidence>
<dbReference type="Proteomes" id="UP000481517">
    <property type="component" value="Unassembled WGS sequence"/>
</dbReference>
<evidence type="ECO:0000313" key="3">
    <source>
        <dbReference type="Proteomes" id="UP000481517"/>
    </source>
</evidence>
<gene>
    <name evidence="2" type="ORF">PSI9734_01643</name>
</gene>
<feature type="transmembrane region" description="Helical" evidence="1">
    <location>
        <begin position="20"/>
        <end position="43"/>
    </location>
</feature>
<feature type="transmembrane region" description="Helical" evidence="1">
    <location>
        <begin position="63"/>
        <end position="82"/>
    </location>
</feature>
<dbReference type="EMBL" id="CADCXY010000003">
    <property type="protein sequence ID" value="CAB0151230.1"/>
    <property type="molecule type" value="Genomic_DNA"/>
</dbReference>
<reference evidence="2 3" key="1">
    <citation type="submission" date="2020-02" db="EMBL/GenBank/DDBJ databases">
        <authorList>
            <person name="Rodrigo-Torres L."/>
            <person name="Arahal R. D."/>
            <person name="Lucena T."/>
        </authorList>
    </citation>
    <scope>NUCLEOTIDE SEQUENCE [LARGE SCALE GENOMIC DNA]</scope>
    <source>
        <strain evidence="2 3">CECT 9734</strain>
    </source>
</reference>
<keyword evidence="3" id="KW-1185">Reference proteome</keyword>
<name>A0A6S6WNT6_9GAMM</name>
<keyword evidence="1" id="KW-0472">Membrane</keyword>